<dbReference type="Gene3D" id="3.40.50.300">
    <property type="entry name" value="P-loop containing nucleotide triphosphate hydrolases"/>
    <property type="match status" value="1"/>
</dbReference>
<dbReference type="AlphaFoldDB" id="A0A1H5BMI3"/>
<evidence type="ECO:0000259" key="1">
    <source>
        <dbReference type="Pfam" id="PF26563"/>
    </source>
</evidence>
<dbReference type="SUPFAM" id="SSF52540">
    <property type="entry name" value="P-loop containing nucleoside triphosphate hydrolases"/>
    <property type="match status" value="1"/>
</dbReference>
<protein>
    <submittedName>
        <fullName evidence="2">Helicase/secretion neighborhood CpaE-like protein</fullName>
    </submittedName>
</protein>
<dbReference type="InterPro" id="IPR022521">
    <property type="entry name" value="Rv3660c"/>
</dbReference>
<dbReference type="EMBL" id="FNSA01000003">
    <property type="protein sequence ID" value="SED55762.1"/>
    <property type="molecule type" value="Genomic_DNA"/>
</dbReference>
<feature type="domain" description="Rv3660c-like CheY-like N-terminal" evidence="1">
    <location>
        <begin position="10"/>
        <end position="117"/>
    </location>
</feature>
<dbReference type="NCBIfam" id="TIGR03815">
    <property type="entry name" value="CpaE_hom_Actino"/>
    <property type="match status" value="1"/>
</dbReference>
<keyword evidence="2" id="KW-0067">ATP-binding</keyword>
<dbReference type="PANTHER" id="PTHR43384">
    <property type="entry name" value="SEPTUM SITE-DETERMINING PROTEIN MIND HOMOLOG, CHLOROPLASTIC-RELATED"/>
    <property type="match status" value="1"/>
</dbReference>
<dbReference type="InterPro" id="IPR027417">
    <property type="entry name" value="P-loop_NTPase"/>
</dbReference>
<accession>A0A1H5BMI3</accession>
<organism evidence="2 3">
    <name type="scientific">Tsukamurella tyrosinosolvens</name>
    <dbReference type="NCBI Taxonomy" id="57704"/>
    <lineage>
        <taxon>Bacteria</taxon>
        <taxon>Bacillati</taxon>
        <taxon>Actinomycetota</taxon>
        <taxon>Actinomycetes</taxon>
        <taxon>Mycobacteriales</taxon>
        <taxon>Tsukamurellaceae</taxon>
        <taxon>Tsukamurella</taxon>
    </lineage>
</organism>
<evidence type="ECO:0000313" key="2">
    <source>
        <dbReference type="EMBL" id="SED55762.1"/>
    </source>
</evidence>
<keyword evidence="2" id="KW-0347">Helicase</keyword>
<dbReference type="GO" id="GO:0005524">
    <property type="term" value="F:ATP binding"/>
    <property type="evidence" value="ECO:0007669"/>
    <property type="project" value="TreeGrafter"/>
</dbReference>
<dbReference type="GO" id="GO:0009898">
    <property type="term" value="C:cytoplasmic side of plasma membrane"/>
    <property type="evidence" value="ECO:0007669"/>
    <property type="project" value="TreeGrafter"/>
</dbReference>
<reference evidence="3" key="1">
    <citation type="submission" date="2016-10" db="EMBL/GenBank/DDBJ databases">
        <authorList>
            <person name="Varghese N."/>
            <person name="Submissions S."/>
        </authorList>
    </citation>
    <scope>NUCLEOTIDE SEQUENCE [LARGE SCALE GENOMIC DNA]</scope>
    <source>
        <strain evidence="3">DSM 44234</strain>
    </source>
</reference>
<dbReference type="Pfam" id="PF26563">
    <property type="entry name" value="Rv3660c_N"/>
    <property type="match status" value="1"/>
</dbReference>
<dbReference type="GO" id="GO:0005829">
    <property type="term" value="C:cytosol"/>
    <property type="evidence" value="ECO:0007669"/>
    <property type="project" value="TreeGrafter"/>
</dbReference>
<dbReference type="PANTHER" id="PTHR43384:SF11">
    <property type="entry name" value="SEPTUM SITE DETERMINING PROTEIN"/>
    <property type="match status" value="1"/>
</dbReference>
<name>A0A1H5BMI3_TSUTY</name>
<dbReference type="OrthoDB" id="3252838at2"/>
<keyword evidence="2" id="KW-0378">Hydrolase</keyword>
<dbReference type="GO" id="GO:0016887">
    <property type="term" value="F:ATP hydrolysis activity"/>
    <property type="evidence" value="ECO:0007669"/>
    <property type="project" value="TreeGrafter"/>
</dbReference>
<keyword evidence="2" id="KW-0547">Nucleotide-binding</keyword>
<sequence>MQGIEIGMAVADGALADDVRRAAAAAARSVTVIDRGRPRACWASAAGLVLDLGAATAMAEAARAGGLPRRDGVAIVAAEAGMAELAAAVEVGAAQVFVLPAQVRELARFLAAREQDDGARSRVVAVLGGHGGAGASVLAAAVAVTAPGRGITALAVDADPWGGGLDLLLGCADMPGLRWGDLALRGGHVPSDALVAALPGRAGAVAVLSAGGAVAGTSDAVGGASPPEIPVEGLLAVIDAGRRSVGVTVVDLPRRDDPATSACLEVADVVLVVVGATVRGCVAARSVIDGVARRARRVGLVVRGPAPGGLSARDVERAVGAPLLVSMRPQPGLASQLDDGGLRLRRGTPLAVAAGRVLDGVRRGAA</sequence>
<dbReference type="Proteomes" id="UP000182241">
    <property type="component" value="Unassembled WGS sequence"/>
</dbReference>
<dbReference type="STRING" id="57704.SAMN04489793_5192"/>
<dbReference type="RefSeq" id="WP_074851086.1">
    <property type="nucleotide sequence ID" value="NZ_CBDRGN010000002.1"/>
</dbReference>
<gene>
    <name evidence="2" type="ORF">SAMN04489793_5192</name>
</gene>
<dbReference type="InterPro" id="IPR059050">
    <property type="entry name" value="Rv3660c_N"/>
</dbReference>
<keyword evidence="3" id="KW-1185">Reference proteome</keyword>
<dbReference type="GO" id="GO:0051782">
    <property type="term" value="P:negative regulation of cell division"/>
    <property type="evidence" value="ECO:0007669"/>
    <property type="project" value="TreeGrafter"/>
</dbReference>
<dbReference type="InterPro" id="IPR050625">
    <property type="entry name" value="ParA/MinD_ATPase"/>
</dbReference>
<evidence type="ECO:0000313" key="3">
    <source>
        <dbReference type="Proteomes" id="UP000182241"/>
    </source>
</evidence>
<dbReference type="GO" id="GO:0004386">
    <property type="term" value="F:helicase activity"/>
    <property type="evidence" value="ECO:0007669"/>
    <property type="project" value="UniProtKB-KW"/>
</dbReference>
<proteinExistence type="predicted"/>